<dbReference type="Proteomes" id="UP001172673">
    <property type="component" value="Unassembled WGS sequence"/>
</dbReference>
<name>A0AA38XB98_9EURO</name>
<gene>
    <name evidence="4" type="ORF">H2200_006262</name>
</gene>
<feature type="chain" id="PRO_5041372474" description="Mid2 domain-containing protein" evidence="3">
    <location>
        <begin position="24"/>
        <end position="380"/>
    </location>
</feature>
<evidence type="ECO:0000256" key="1">
    <source>
        <dbReference type="SAM" id="MobiDB-lite"/>
    </source>
</evidence>
<feature type="compositionally biased region" description="Low complexity" evidence="1">
    <location>
        <begin position="176"/>
        <end position="217"/>
    </location>
</feature>
<accession>A0AA38XB98</accession>
<feature type="region of interest" description="Disordered" evidence="1">
    <location>
        <begin position="174"/>
        <end position="227"/>
    </location>
</feature>
<feature type="region of interest" description="Disordered" evidence="1">
    <location>
        <begin position="297"/>
        <end position="380"/>
    </location>
</feature>
<feature type="transmembrane region" description="Helical" evidence="2">
    <location>
        <begin position="237"/>
        <end position="258"/>
    </location>
</feature>
<keyword evidence="2" id="KW-0472">Membrane</keyword>
<organism evidence="4 5">
    <name type="scientific">Cladophialophora chaetospira</name>
    <dbReference type="NCBI Taxonomy" id="386627"/>
    <lineage>
        <taxon>Eukaryota</taxon>
        <taxon>Fungi</taxon>
        <taxon>Dikarya</taxon>
        <taxon>Ascomycota</taxon>
        <taxon>Pezizomycotina</taxon>
        <taxon>Eurotiomycetes</taxon>
        <taxon>Chaetothyriomycetidae</taxon>
        <taxon>Chaetothyriales</taxon>
        <taxon>Herpotrichiellaceae</taxon>
        <taxon>Cladophialophora</taxon>
    </lineage>
</organism>
<keyword evidence="3" id="KW-0732">Signal</keyword>
<feature type="signal peptide" evidence="3">
    <location>
        <begin position="1"/>
        <end position="23"/>
    </location>
</feature>
<dbReference type="AlphaFoldDB" id="A0AA38XB98"/>
<protein>
    <recommendedName>
        <fullName evidence="6">Mid2 domain-containing protein</fullName>
    </recommendedName>
</protein>
<dbReference type="EMBL" id="JAPDRK010000008">
    <property type="protein sequence ID" value="KAJ9609933.1"/>
    <property type="molecule type" value="Genomic_DNA"/>
</dbReference>
<evidence type="ECO:0000313" key="5">
    <source>
        <dbReference type="Proteomes" id="UP001172673"/>
    </source>
</evidence>
<feature type="compositionally biased region" description="Polar residues" evidence="1">
    <location>
        <begin position="300"/>
        <end position="318"/>
    </location>
</feature>
<comment type="caution">
    <text evidence="4">The sequence shown here is derived from an EMBL/GenBank/DDBJ whole genome shotgun (WGS) entry which is preliminary data.</text>
</comment>
<evidence type="ECO:0000256" key="3">
    <source>
        <dbReference type="SAM" id="SignalP"/>
    </source>
</evidence>
<keyword evidence="2" id="KW-0812">Transmembrane</keyword>
<evidence type="ECO:0008006" key="6">
    <source>
        <dbReference type="Google" id="ProtNLM"/>
    </source>
</evidence>
<sequence>MLRNHFALQLPVLLLWQIPATWAKRFLNPPPWGEWRDFSQNAVFPEGEQQTFQWELDEKQTPGLWLELWQEVGIGPGNPMVLSYSVEDSGSFVWSGQFDQSFSDGDPGNVFYLALVDVDSKQYYLLSHYFNISLDPSATETEAVLTLKSTILILPSTSQTAAVTAGSNPSTIVGDPVSASSSSPSPTTSSPRSTFISTSQTSISTTRTSSTTGATTTRDPFLSASTPKTSPINIKGLAAGLSIGLIALILLCVALIWLRRQKRRMKQGAHIVNGMDPGSSRFDIDNGVLVREHMSPAELESTSEQHSYNRASTQSIQELPTPANEPRTSRASSQDCVGLNRHNTQMKENMANRRTSSLNFSRPLRTPLSNDGSSLPGLLE</sequence>
<keyword evidence="2" id="KW-1133">Transmembrane helix</keyword>
<evidence type="ECO:0000313" key="4">
    <source>
        <dbReference type="EMBL" id="KAJ9609933.1"/>
    </source>
</evidence>
<evidence type="ECO:0000256" key="2">
    <source>
        <dbReference type="SAM" id="Phobius"/>
    </source>
</evidence>
<proteinExistence type="predicted"/>
<reference evidence="4" key="1">
    <citation type="submission" date="2022-10" db="EMBL/GenBank/DDBJ databases">
        <title>Culturing micro-colonial fungi from biological soil crusts in the Mojave desert and describing Neophaeococcomyces mojavensis, and introducing the new genera and species Taxawa tesnikishii.</title>
        <authorList>
            <person name="Kurbessoian T."/>
            <person name="Stajich J.E."/>
        </authorList>
    </citation>
    <scope>NUCLEOTIDE SEQUENCE</scope>
    <source>
        <strain evidence="4">TK_41</strain>
    </source>
</reference>
<feature type="compositionally biased region" description="Polar residues" evidence="1">
    <location>
        <begin position="329"/>
        <end position="360"/>
    </location>
</feature>
<keyword evidence="5" id="KW-1185">Reference proteome</keyword>